<dbReference type="AlphaFoldDB" id="A0A2S7K1K6"/>
<feature type="compositionally biased region" description="Basic and acidic residues" evidence="5">
    <location>
        <begin position="14"/>
        <end position="25"/>
    </location>
</feature>
<dbReference type="SUPFAM" id="SSF46689">
    <property type="entry name" value="Homeodomain-like"/>
    <property type="match status" value="1"/>
</dbReference>
<dbReference type="PANTHER" id="PTHR30055:SF234">
    <property type="entry name" value="HTH-TYPE TRANSCRIPTIONAL REGULATOR BETI"/>
    <property type="match status" value="1"/>
</dbReference>
<dbReference type="EMBL" id="PJCH01000015">
    <property type="protein sequence ID" value="PQA86390.1"/>
    <property type="molecule type" value="Genomic_DNA"/>
</dbReference>
<dbReference type="GO" id="GO:0003700">
    <property type="term" value="F:DNA-binding transcription factor activity"/>
    <property type="evidence" value="ECO:0007669"/>
    <property type="project" value="TreeGrafter"/>
</dbReference>
<evidence type="ECO:0000259" key="6">
    <source>
        <dbReference type="PROSITE" id="PS50977"/>
    </source>
</evidence>
<organism evidence="7 8">
    <name type="scientific">Hyphococcus luteus</name>
    <dbReference type="NCBI Taxonomy" id="2058213"/>
    <lineage>
        <taxon>Bacteria</taxon>
        <taxon>Pseudomonadati</taxon>
        <taxon>Pseudomonadota</taxon>
        <taxon>Alphaproteobacteria</taxon>
        <taxon>Parvularculales</taxon>
        <taxon>Parvularculaceae</taxon>
        <taxon>Hyphococcus</taxon>
    </lineage>
</organism>
<protein>
    <recommendedName>
        <fullName evidence="6">HTH tetR-type domain-containing protein</fullName>
    </recommendedName>
</protein>
<evidence type="ECO:0000256" key="3">
    <source>
        <dbReference type="ARBA" id="ARBA00023163"/>
    </source>
</evidence>
<dbReference type="InterPro" id="IPR050109">
    <property type="entry name" value="HTH-type_TetR-like_transc_reg"/>
</dbReference>
<keyword evidence="1" id="KW-0805">Transcription regulation</keyword>
<reference evidence="7 8" key="1">
    <citation type="submission" date="2017-12" db="EMBL/GenBank/DDBJ databases">
        <authorList>
            <person name="Hurst M.R.H."/>
        </authorList>
    </citation>
    <scope>NUCLEOTIDE SEQUENCE [LARGE SCALE GENOMIC DNA]</scope>
    <source>
        <strain evidence="7 8">SY-3-19</strain>
    </source>
</reference>
<dbReference type="Gene3D" id="1.10.357.10">
    <property type="entry name" value="Tetracycline Repressor, domain 2"/>
    <property type="match status" value="1"/>
</dbReference>
<dbReference type="RefSeq" id="WP_104831602.1">
    <property type="nucleotide sequence ID" value="NZ_PJCH01000015.1"/>
</dbReference>
<proteinExistence type="predicted"/>
<dbReference type="PANTHER" id="PTHR30055">
    <property type="entry name" value="HTH-TYPE TRANSCRIPTIONAL REGULATOR RUTR"/>
    <property type="match status" value="1"/>
</dbReference>
<dbReference type="PROSITE" id="PS50977">
    <property type="entry name" value="HTH_TETR_2"/>
    <property type="match status" value="1"/>
</dbReference>
<keyword evidence="2 4" id="KW-0238">DNA-binding</keyword>
<keyword evidence="3" id="KW-0804">Transcription</keyword>
<feature type="region of interest" description="Disordered" evidence="5">
    <location>
        <begin position="1"/>
        <end position="25"/>
    </location>
</feature>
<accession>A0A2S7K1K6</accession>
<evidence type="ECO:0000256" key="4">
    <source>
        <dbReference type="PROSITE-ProRule" id="PRU00335"/>
    </source>
</evidence>
<evidence type="ECO:0000256" key="1">
    <source>
        <dbReference type="ARBA" id="ARBA00023015"/>
    </source>
</evidence>
<dbReference type="OrthoDB" id="9787680at2"/>
<dbReference type="InterPro" id="IPR009057">
    <property type="entry name" value="Homeodomain-like_sf"/>
</dbReference>
<comment type="caution">
    <text evidence="7">The sequence shown here is derived from an EMBL/GenBank/DDBJ whole genome shotgun (WGS) entry which is preliminary data.</text>
</comment>
<feature type="domain" description="HTH tetR-type" evidence="6">
    <location>
        <begin position="26"/>
        <end position="86"/>
    </location>
</feature>
<dbReference type="InterPro" id="IPR001647">
    <property type="entry name" value="HTH_TetR"/>
</dbReference>
<dbReference type="Pfam" id="PF00440">
    <property type="entry name" value="TetR_N"/>
    <property type="match status" value="1"/>
</dbReference>
<evidence type="ECO:0000256" key="5">
    <source>
        <dbReference type="SAM" id="MobiDB-lite"/>
    </source>
</evidence>
<evidence type="ECO:0000313" key="8">
    <source>
        <dbReference type="Proteomes" id="UP000239504"/>
    </source>
</evidence>
<name>A0A2S7K1K6_9PROT</name>
<keyword evidence="8" id="KW-1185">Reference proteome</keyword>
<dbReference type="Proteomes" id="UP000239504">
    <property type="component" value="Unassembled WGS sequence"/>
</dbReference>
<dbReference type="GO" id="GO:0000976">
    <property type="term" value="F:transcription cis-regulatory region binding"/>
    <property type="evidence" value="ECO:0007669"/>
    <property type="project" value="TreeGrafter"/>
</dbReference>
<evidence type="ECO:0000256" key="2">
    <source>
        <dbReference type="ARBA" id="ARBA00023125"/>
    </source>
</evidence>
<feature type="DNA-binding region" description="H-T-H motif" evidence="4">
    <location>
        <begin position="49"/>
        <end position="68"/>
    </location>
</feature>
<evidence type="ECO:0000313" key="7">
    <source>
        <dbReference type="EMBL" id="PQA86390.1"/>
    </source>
</evidence>
<sequence length="219" mass="25152">MSRKAASAEAAPQPDRRSTRFKTHRAERERELLGRITIILAENGLRKLTIDEIADELGVKKPGLYRYFPSKTKLIQSTLEAARENLVEADTAGDFKDWRKHLLGALEYIADHPTSFIILCRHAANDPDYRIYFQRYHADILHLTCRRMEAFSNIDKGPYNVDFCANVLVSFFFESTLKWLDAGEMPVDEFHHWLIKSTSALLAAWGPSSHLNVPTNKYK</sequence>
<gene>
    <name evidence="7" type="ORF">CW354_18845</name>
</gene>
<dbReference type="PRINTS" id="PR00455">
    <property type="entry name" value="HTHTETR"/>
</dbReference>